<gene>
    <name evidence="2" type="ORF">Q4490_12595</name>
</gene>
<proteinExistence type="predicted"/>
<dbReference type="SUPFAM" id="SSF52467">
    <property type="entry name" value="DHS-like NAD/FAD-binding domain"/>
    <property type="match status" value="1"/>
</dbReference>
<evidence type="ECO:0000313" key="2">
    <source>
        <dbReference type="EMBL" id="MDO6454405.1"/>
    </source>
</evidence>
<comment type="caution">
    <text evidence="2">The sequence shown here is derived from an EMBL/GenBank/DDBJ whole genome shotgun (WGS) entry which is preliminary data.</text>
</comment>
<evidence type="ECO:0000313" key="3">
    <source>
        <dbReference type="Proteomes" id="UP001169862"/>
    </source>
</evidence>
<evidence type="ECO:0000256" key="1">
    <source>
        <dbReference type="SAM" id="Coils"/>
    </source>
</evidence>
<sequence>MTKYNLNSIEKTSDYPSFKKLCSAIWQEDKSFHGAAVMIGAGFSRSAANMDEINKKPPLWNNLSNLLMSELGSKSYSDPLRLAEEYSAFFGRQTLNNLLKREIKDQAWTPGYLYEKILKLPWTDILTTNWDTLLERASNDINETFYSIVNKQEDLSYTRPPRIVKLHGTINTSKELIFTQEDYRNYPRKNAAFVNFARQVFIENELCLIGFSGDDPNFLQWIGWVRDQLNSDARKIYLIGALNLSNAKRKYLESLNISPIDLASLVEDYNDDQDLKHKKATEIFLNAVYESRPVPKYKWNPNKNIDWKNNIDDNIKNLKENRENYPGWIVCPNHHKFFIKSNLSIKKDKINELPINKKAELIYELSWFYNKSLVISDLELSNEIISISENKEVSSITKKQQLEIASYILKISKWHKNNKELEEKAIEILQKGKKFWADAEQILLLHKADQEKFNLEFDKLEETLEKITTKSTDLLIKKSFLYNFIGDKNKAINILKSLRSDLAHQYKLNSKSIYILSRLDLIDFILINCGQENINPSLFRIEAQAKNCSITPSIDYLNSRILKDLQDQDEYVGIELKFKPGSFKENKDKIKISNEVHTLLLFEELTSDTGIPILIGMYNILRDSSEKLQRIKSIPFEYLIYISFLTKKNGNNSIYFEKTFSRIEIAKLKEKECEEFVSRLLNAAKYWIRKANNNQNNSSTTFWNISIVLELLSRLSIRSSEEKSKEIYNTTLDWANNKNLNPRLFTQINKLINNSIENISKDKQISLINSYLSFPIPEDIDYSIDHIKPKIYLSNTVKEDRKINILIQKLIQDFHINNNKSIAIIERLWPFIENNLLSQDDKKCLSSKIWQENDLTSIPEIGLLEWAYLKLPSPNHEILKEILSEKFFTIHRNTDIYDSDYLQNLINSIHVEIYPNHEQSEILFNEYIKFDNQKHKKESNIIIKSFQNNDTYTDKCISKIISEILVPNFSSSELNNENFLKIKKFLTLENHESCLSALPFFAKEKEEFENEAFSLINDSLYSKDDIKYSNAAKAITTWSRINQNDKSTILVNNFFEMLKNSHQLPIPALLQSLLEIIEEGFFSDNKLELVTKYLEDTLKLTRYNLNNHTDKELVIISLVRAKIFKLANLINEVLPVNNITNKILLELQDDPLPEVRLALER</sequence>
<dbReference type="AlphaFoldDB" id="A0AAW7XJW2"/>
<accession>A0AAW7XJW2</accession>
<keyword evidence="1" id="KW-0175">Coiled coil</keyword>
<feature type="coiled-coil region" evidence="1">
    <location>
        <begin position="404"/>
        <end position="470"/>
    </location>
</feature>
<protein>
    <submittedName>
        <fullName evidence="2">SIR2 family protein</fullName>
    </submittedName>
</protein>
<organism evidence="2 3">
    <name type="scientific">Neptunomonas phycophila</name>
    <dbReference type="NCBI Taxonomy" id="1572645"/>
    <lineage>
        <taxon>Bacteria</taxon>
        <taxon>Pseudomonadati</taxon>
        <taxon>Pseudomonadota</taxon>
        <taxon>Gammaproteobacteria</taxon>
        <taxon>Oceanospirillales</taxon>
        <taxon>Oceanospirillaceae</taxon>
        <taxon>Neptunomonas</taxon>
    </lineage>
</organism>
<dbReference type="Proteomes" id="UP001169862">
    <property type="component" value="Unassembled WGS sequence"/>
</dbReference>
<dbReference type="Pfam" id="PF13289">
    <property type="entry name" value="SIR2_2"/>
    <property type="match status" value="1"/>
</dbReference>
<reference evidence="2" key="1">
    <citation type="submission" date="2023-07" db="EMBL/GenBank/DDBJ databases">
        <title>Genome content predicts the carbon catabolic preferences of heterotrophic bacteria.</title>
        <authorList>
            <person name="Gralka M."/>
        </authorList>
    </citation>
    <scope>NUCLEOTIDE SEQUENCE</scope>
    <source>
        <strain evidence="2">I2M16</strain>
    </source>
</reference>
<dbReference type="EMBL" id="JAUOPG010000008">
    <property type="protein sequence ID" value="MDO6454405.1"/>
    <property type="molecule type" value="Genomic_DNA"/>
</dbReference>
<dbReference type="InterPro" id="IPR029035">
    <property type="entry name" value="DHS-like_NAD/FAD-binding_dom"/>
</dbReference>
<name>A0AAW7XJW2_9GAMM</name>
<dbReference type="RefSeq" id="WP_303551070.1">
    <property type="nucleotide sequence ID" value="NZ_JAUOPG010000008.1"/>
</dbReference>